<proteinExistence type="predicted"/>
<comment type="caution">
    <text evidence="5">The sequence shown here is derived from an EMBL/GenBank/DDBJ whole genome shotgun (WGS) entry which is preliminary data.</text>
</comment>
<dbReference type="SUPFAM" id="SSF48726">
    <property type="entry name" value="Immunoglobulin"/>
    <property type="match status" value="1"/>
</dbReference>
<gene>
    <name evidence="5" type="ORF">Q5P01_002494</name>
</gene>
<feature type="domain" description="Ig-like" evidence="4">
    <location>
        <begin position="38"/>
        <end position="127"/>
    </location>
</feature>
<dbReference type="EMBL" id="JAUPFM010000001">
    <property type="protein sequence ID" value="KAK2862961.1"/>
    <property type="molecule type" value="Genomic_DNA"/>
</dbReference>
<evidence type="ECO:0000256" key="2">
    <source>
        <dbReference type="SAM" id="Phobius"/>
    </source>
</evidence>
<feature type="signal peptide" evidence="3">
    <location>
        <begin position="1"/>
        <end position="22"/>
    </location>
</feature>
<dbReference type="Pfam" id="PF13895">
    <property type="entry name" value="Ig_2"/>
    <property type="match status" value="1"/>
</dbReference>
<evidence type="ECO:0000313" key="6">
    <source>
        <dbReference type="Proteomes" id="UP001187415"/>
    </source>
</evidence>
<feature type="region of interest" description="Disordered" evidence="1">
    <location>
        <begin position="24"/>
        <end position="43"/>
    </location>
</feature>
<keyword evidence="6" id="KW-1185">Reference proteome</keyword>
<feature type="transmembrane region" description="Helical" evidence="2">
    <location>
        <begin position="140"/>
        <end position="164"/>
    </location>
</feature>
<evidence type="ECO:0000313" key="5">
    <source>
        <dbReference type="EMBL" id="KAK2862961.1"/>
    </source>
</evidence>
<reference evidence="5" key="1">
    <citation type="submission" date="2023-07" db="EMBL/GenBank/DDBJ databases">
        <title>Chromosome-level Genome Assembly of Striped Snakehead (Channa striata).</title>
        <authorList>
            <person name="Liu H."/>
        </authorList>
    </citation>
    <scope>NUCLEOTIDE SEQUENCE</scope>
    <source>
        <strain evidence="5">Gz</strain>
        <tissue evidence="5">Muscle</tissue>
    </source>
</reference>
<name>A0AA88NSU8_CHASR</name>
<dbReference type="Proteomes" id="UP001187415">
    <property type="component" value="Unassembled WGS sequence"/>
</dbReference>
<dbReference type="AlphaFoldDB" id="A0AA88NSU8"/>
<dbReference type="InterPro" id="IPR007110">
    <property type="entry name" value="Ig-like_dom"/>
</dbReference>
<keyword evidence="2" id="KW-0472">Membrane</keyword>
<evidence type="ECO:0000256" key="1">
    <source>
        <dbReference type="SAM" id="MobiDB-lite"/>
    </source>
</evidence>
<dbReference type="InterPro" id="IPR013783">
    <property type="entry name" value="Ig-like_fold"/>
</dbReference>
<feature type="compositionally biased region" description="Acidic residues" evidence="1">
    <location>
        <begin position="27"/>
        <end position="36"/>
    </location>
</feature>
<keyword evidence="2" id="KW-0812">Transmembrane</keyword>
<dbReference type="Gene3D" id="2.60.40.10">
    <property type="entry name" value="Immunoglobulins"/>
    <property type="match status" value="1"/>
</dbReference>
<evidence type="ECO:0000256" key="3">
    <source>
        <dbReference type="SAM" id="SignalP"/>
    </source>
</evidence>
<feature type="chain" id="PRO_5041664082" description="Ig-like domain-containing protein" evidence="3">
    <location>
        <begin position="23"/>
        <end position="258"/>
    </location>
</feature>
<feature type="region of interest" description="Disordered" evidence="1">
    <location>
        <begin position="234"/>
        <end position="258"/>
    </location>
</feature>
<dbReference type="PROSITE" id="PS50835">
    <property type="entry name" value="IG_LIKE"/>
    <property type="match status" value="1"/>
</dbReference>
<keyword evidence="2" id="KW-1133">Transmembrane helix</keyword>
<sequence length="258" mass="28185">MGHTLLCVLSLFLLITHFHGNAQDGGSADDTDESDLEPSVTEHKPRAWVRADRTVIAAGDTVTLSCSVDDSESWKYDWFKQTSEFSTAQTIRTGGADTISISEGGIYSCRGGRGTSGYYTEDSETFTVERTGSRPESSSVLFVTGLISGILLTVFLQLLLLCGCKKIKPQFYSRFIKSLDISQDSATPQTVDQNPTKVYSSLLHCDANVYDSIRDFGNTESDGKADEDINITLVQGEGPDETEKTDDPEKDTALTMTE</sequence>
<keyword evidence="3" id="KW-0732">Signal</keyword>
<feature type="compositionally biased region" description="Basic and acidic residues" evidence="1">
    <location>
        <begin position="241"/>
        <end position="252"/>
    </location>
</feature>
<dbReference type="InterPro" id="IPR036179">
    <property type="entry name" value="Ig-like_dom_sf"/>
</dbReference>
<evidence type="ECO:0000259" key="4">
    <source>
        <dbReference type="PROSITE" id="PS50835"/>
    </source>
</evidence>
<organism evidence="5 6">
    <name type="scientific">Channa striata</name>
    <name type="common">Snakehead murrel</name>
    <name type="synonym">Ophicephalus striatus</name>
    <dbReference type="NCBI Taxonomy" id="64152"/>
    <lineage>
        <taxon>Eukaryota</taxon>
        <taxon>Metazoa</taxon>
        <taxon>Chordata</taxon>
        <taxon>Craniata</taxon>
        <taxon>Vertebrata</taxon>
        <taxon>Euteleostomi</taxon>
        <taxon>Actinopterygii</taxon>
        <taxon>Neopterygii</taxon>
        <taxon>Teleostei</taxon>
        <taxon>Neoteleostei</taxon>
        <taxon>Acanthomorphata</taxon>
        <taxon>Anabantaria</taxon>
        <taxon>Anabantiformes</taxon>
        <taxon>Channoidei</taxon>
        <taxon>Channidae</taxon>
        <taxon>Channa</taxon>
    </lineage>
</organism>
<accession>A0AA88NSU8</accession>
<protein>
    <recommendedName>
        <fullName evidence="4">Ig-like domain-containing protein</fullName>
    </recommendedName>
</protein>